<dbReference type="Proteomes" id="UP000799538">
    <property type="component" value="Unassembled WGS sequence"/>
</dbReference>
<proteinExistence type="predicted"/>
<dbReference type="EMBL" id="ML992514">
    <property type="protein sequence ID" value="KAF2219974.1"/>
    <property type="molecule type" value="Genomic_DNA"/>
</dbReference>
<evidence type="ECO:0000313" key="3">
    <source>
        <dbReference type="Proteomes" id="UP000799538"/>
    </source>
</evidence>
<accession>A0A6A6G2U4</accession>
<feature type="region of interest" description="Disordered" evidence="1">
    <location>
        <begin position="1"/>
        <end position="22"/>
    </location>
</feature>
<evidence type="ECO:0000256" key="1">
    <source>
        <dbReference type="SAM" id="MobiDB-lite"/>
    </source>
</evidence>
<reference evidence="3" key="1">
    <citation type="journal article" date="2020" name="Stud. Mycol.">
        <title>101 Dothideomycetes genomes: A test case for predicting lifestyles and emergence of pathogens.</title>
        <authorList>
            <person name="Haridas S."/>
            <person name="Albert R."/>
            <person name="Binder M."/>
            <person name="Bloem J."/>
            <person name="LaButti K."/>
            <person name="Salamov A."/>
            <person name="Andreopoulos B."/>
            <person name="Baker S."/>
            <person name="Barry K."/>
            <person name="Bills G."/>
            <person name="Bluhm B."/>
            <person name="Cannon C."/>
            <person name="Castanera R."/>
            <person name="Culley D."/>
            <person name="Daum C."/>
            <person name="Ezra D."/>
            <person name="Gonzalez J."/>
            <person name="Henrissat B."/>
            <person name="Kuo A."/>
            <person name="Liang C."/>
            <person name="Lipzen A."/>
            <person name="Lutzoni F."/>
            <person name="Magnuson J."/>
            <person name="Mondo S."/>
            <person name="Nolan M."/>
            <person name="Ohm R."/>
            <person name="Pangilinan J."/>
            <person name="Park H.-J."/>
            <person name="Ramirez L."/>
            <person name="Alfaro M."/>
            <person name="Sun H."/>
            <person name="Tritt A."/>
            <person name="Yoshinaga Y."/>
            <person name="Zwiers L.-H."/>
            <person name="Turgeon B."/>
            <person name="Goodwin S."/>
            <person name="Spatafora J."/>
            <person name="Crous P."/>
            <person name="Grigoriev I."/>
        </authorList>
    </citation>
    <scope>NUCLEOTIDE SEQUENCE [LARGE SCALE GENOMIC DNA]</scope>
    <source>
        <strain evidence="3">CECT 20119</strain>
    </source>
</reference>
<keyword evidence="3" id="KW-1185">Reference proteome</keyword>
<evidence type="ECO:0000313" key="2">
    <source>
        <dbReference type="EMBL" id="KAF2219974.1"/>
    </source>
</evidence>
<protein>
    <submittedName>
        <fullName evidence="2">Uncharacterized protein</fullName>
    </submittedName>
</protein>
<dbReference type="AlphaFoldDB" id="A0A6A6G2U4"/>
<dbReference type="OrthoDB" id="10277980at2759"/>
<gene>
    <name evidence="2" type="ORF">BDZ85DRAFT_37449</name>
</gene>
<sequence length="409" mass="46083">MSSQRRAGFHTHSQRSRSVASHHAAPRASRWFYRVRGSTLVATPPFGPVASLADHARVCIVRNLHLLRNDGLDNVPEHILSELAGILHKCDLMSARAMQLLGQYHKYRSPDFMLKILFVRLPSDTYEERMPGSLVVEVPFDHVLEKLDYDPQRCLASVQLVNTFVDGRHFQVLGKMRNLTTLALQNCQLDYDTLARRLGNQYEAGHFPVLKALVIMDPHERWTSTLLARLHSIRPLQVVCLCPTRRISGAPRISDTRGWKRISSASLFVDEPRSCDCSEDEQAANHMSGQYCQAMYTTRRLQPISGDVTLHHTLLPCCSISIQNACRESIQLSEPQIHANIGQEPHQVVTLDGCLSMIEVFVKDKSWSPTVPFALPGRSGFQQTPAAQRRPTIKRKASEALSDLLKLDL</sequence>
<name>A0A6A6G2U4_9PEZI</name>
<organism evidence="2 3">
    <name type="scientific">Elsinoe ampelina</name>
    <dbReference type="NCBI Taxonomy" id="302913"/>
    <lineage>
        <taxon>Eukaryota</taxon>
        <taxon>Fungi</taxon>
        <taxon>Dikarya</taxon>
        <taxon>Ascomycota</taxon>
        <taxon>Pezizomycotina</taxon>
        <taxon>Dothideomycetes</taxon>
        <taxon>Dothideomycetidae</taxon>
        <taxon>Myriangiales</taxon>
        <taxon>Elsinoaceae</taxon>
        <taxon>Elsinoe</taxon>
    </lineage>
</organism>